<dbReference type="VEuPathDB" id="FungiDB:SDRG_11098"/>
<dbReference type="SMART" id="SM00671">
    <property type="entry name" value="SEL1"/>
    <property type="match status" value="3"/>
</dbReference>
<dbReference type="SUPFAM" id="SSF81901">
    <property type="entry name" value="HCP-like"/>
    <property type="match status" value="1"/>
</dbReference>
<proteinExistence type="inferred from homology"/>
<dbReference type="OMA" id="HRFARQE"/>
<dbReference type="InParanoid" id="T0RMH2"/>
<evidence type="ECO:0000256" key="2">
    <source>
        <dbReference type="SAM" id="SignalP"/>
    </source>
</evidence>
<feature type="chain" id="PRO_5004570944" description="Sel1 repeat family protein" evidence="2">
    <location>
        <begin position="24"/>
        <end position="260"/>
    </location>
</feature>
<name>T0RMH2_SAPDV</name>
<dbReference type="eggNOG" id="ENOG502SBK5">
    <property type="taxonomic scope" value="Eukaryota"/>
</dbReference>
<dbReference type="OrthoDB" id="2384430at2759"/>
<comment type="similarity">
    <text evidence="1">Belongs to the sel-1 family.</text>
</comment>
<organism evidence="3 4">
    <name type="scientific">Saprolegnia diclina (strain VS20)</name>
    <dbReference type="NCBI Taxonomy" id="1156394"/>
    <lineage>
        <taxon>Eukaryota</taxon>
        <taxon>Sar</taxon>
        <taxon>Stramenopiles</taxon>
        <taxon>Oomycota</taxon>
        <taxon>Saprolegniomycetes</taxon>
        <taxon>Saprolegniales</taxon>
        <taxon>Saprolegniaceae</taxon>
        <taxon>Saprolegnia</taxon>
    </lineage>
</organism>
<reference evidence="3 4" key="1">
    <citation type="submission" date="2012-04" db="EMBL/GenBank/DDBJ databases">
        <title>The Genome Sequence of Saprolegnia declina VS20.</title>
        <authorList>
            <consortium name="The Broad Institute Genome Sequencing Platform"/>
            <person name="Russ C."/>
            <person name="Nusbaum C."/>
            <person name="Tyler B."/>
            <person name="van West P."/>
            <person name="Dieguez-Uribeondo J."/>
            <person name="de Bruijn I."/>
            <person name="Tripathy S."/>
            <person name="Jiang R."/>
            <person name="Young S.K."/>
            <person name="Zeng Q."/>
            <person name="Gargeya S."/>
            <person name="Fitzgerald M."/>
            <person name="Haas B."/>
            <person name="Abouelleil A."/>
            <person name="Alvarado L."/>
            <person name="Arachchi H.M."/>
            <person name="Berlin A."/>
            <person name="Chapman S.B."/>
            <person name="Goldberg J."/>
            <person name="Griggs A."/>
            <person name="Gujja S."/>
            <person name="Hansen M."/>
            <person name="Howarth C."/>
            <person name="Imamovic A."/>
            <person name="Larimer J."/>
            <person name="McCowen C."/>
            <person name="Montmayeur A."/>
            <person name="Murphy C."/>
            <person name="Neiman D."/>
            <person name="Pearson M."/>
            <person name="Priest M."/>
            <person name="Roberts A."/>
            <person name="Saif S."/>
            <person name="Shea T."/>
            <person name="Sisk P."/>
            <person name="Sykes S."/>
            <person name="Wortman J."/>
            <person name="Nusbaum C."/>
            <person name="Birren B."/>
        </authorList>
    </citation>
    <scope>NUCLEOTIDE SEQUENCE [LARGE SCALE GENOMIC DNA]</scope>
    <source>
        <strain evidence="3 4">VS20</strain>
    </source>
</reference>
<accession>T0RMH2</accession>
<dbReference type="EMBL" id="JH767170">
    <property type="protein sequence ID" value="EQC31172.1"/>
    <property type="molecule type" value="Genomic_DNA"/>
</dbReference>
<gene>
    <name evidence="3" type="ORF">SDRG_11098</name>
</gene>
<keyword evidence="2" id="KW-0732">Signal</keyword>
<dbReference type="Proteomes" id="UP000030762">
    <property type="component" value="Unassembled WGS sequence"/>
</dbReference>
<dbReference type="GO" id="GO:0005789">
    <property type="term" value="C:endoplasmic reticulum membrane"/>
    <property type="evidence" value="ECO:0007669"/>
    <property type="project" value="TreeGrafter"/>
</dbReference>
<evidence type="ECO:0000313" key="3">
    <source>
        <dbReference type="EMBL" id="EQC31172.1"/>
    </source>
</evidence>
<dbReference type="GO" id="GO:0036503">
    <property type="term" value="P:ERAD pathway"/>
    <property type="evidence" value="ECO:0007669"/>
    <property type="project" value="TreeGrafter"/>
</dbReference>
<feature type="signal peptide" evidence="2">
    <location>
        <begin position="1"/>
        <end position="23"/>
    </location>
</feature>
<dbReference type="InterPro" id="IPR011990">
    <property type="entry name" value="TPR-like_helical_dom_sf"/>
</dbReference>
<dbReference type="PROSITE" id="PS51257">
    <property type="entry name" value="PROKAR_LIPOPROTEIN"/>
    <property type="match status" value="1"/>
</dbReference>
<dbReference type="Gene3D" id="1.25.40.10">
    <property type="entry name" value="Tetratricopeptide repeat domain"/>
    <property type="match status" value="1"/>
</dbReference>
<sequence>MFRQLLRNALPATGLLTMGAALASTTSCEAPAAFTDELRRLRANEKDMTARWVKDEEGWRQLPSRVWPVKQPNADQLAMLQKDITSTCSSRDPRCNELRFDLATLNVFNNLDTEAGYHMYVDLASEGDVDGLVAVGMCLVEGYGVEQDYVMGIECLQRASACGHPQADYELGVLYYTGAAGSDLPEDEAKALECFERALANGKFSYAAYMVADLLFQNAPVAEYGRALQLLYLAAENGHRFARQEIQAFVEGKHRAFKKL</sequence>
<dbReference type="RefSeq" id="XP_008615345.1">
    <property type="nucleotide sequence ID" value="XM_008617123.1"/>
</dbReference>
<evidence type="ECO:0008006" key="5">
    <source>
        <dbReference type="Google" id="ProtNLM"/>
    </source>
</evidence>
<protein>
    <recommendedName>
        <fullName evidence="5">Sel1 repeat family protein</fullName>
    </recommendedName>
</protein>
<evidence type="ECO:0000313" key="4">
    <source>
        <dbReference type="Proteomes" id="UP000030762"/>
    </source>
</evidence>
<keyword evidence="4" id="KW-1185">Reference proteome</keyword>
<dbReference type="InterPro" id="IPR006597">
    <property type="entry name" value="Sel1-like"/>
</dbReference>
<dbReference type="PANTHER" id="PTHR11102">
    <property type="entry name" value="SEL-1-LIKE PROTEIN"/>
    <property type="match status" value="1"/>
</dbReference>
<dbReference type="Pfam" id="PF08238">
    <property type="entry name" value="Sel1"/>
    <property type="match status" value="3"/>
</dbReference>
<dbReference type="AlphaFoldDB" id="T0RMH2"/>
<dbReference type="GeneID" id="19951825"/>
<dbReference type="PANTHER" id="PTHR11102:SF147">
    <property type="entry name" value="SEL1L ADAPTOR SUBUNIT OF ERAD E3 UBIQUITIN LIGASE"/>
    <property type="match status" value="1"/>
</dbReference>
<dbReference type="InterPro" id="IPR050767">
    <property type="entry name" value="Sel1_AlgK"/>
</dbReference>
<dbReference type="STRING" id="1156394.T0RMH2"/>
<evidence type="ECO:0000256" key="1">
    <source>
        <dbReference type="ARBA" id="ARBA00038101"/>
    </source>
</evidence>